<proteinExistence type="predicted"/>
<dbReference type="EMBL" id="QPFP01000024">
    <property type="protein sequence ID" value="TEB30071.1"/>
    <property type="molecule type" value="Genomic_DNA"/>
</dbReference>
<feature type="compositionally biased region" description="Basic and acidic residues" evidence="1">
    <location>
        <begin position="1"/>
        <end position="12"/>
    </location>
</feature>
<evidence type="ECO:0000313" key="2">
    <source>
        <dbReference type="EMBL" id="TEB30071.1"/>
    </source>
</evidence>
<gene>
    <name evidence="2" type="ORF">FA13DRAFT_1858453</name>
</gene>
<protein>
    <submittedName>
        <fullName evidence="2">Uncharacterized protein</fullName>
    </submittedName>
</protein>
<dbReference type="STRING" id="71717.A0A4Y7T7U3"/>
<comment type="caution">
    <text evidence="2">The sequence shown here is derived from an EMBL/GenBank/DDBJ whole genome shotgun (WGS) entry which is preliminary data.</text>
</comment>
<dbReference type="Proteomes" id="UP000298030">
    <property type="component" value="Unassembled WGS sequence"/>
</dbReference>
<name>A0A4Y7T7U3_COPMI</name>
<dbReference type="AlphaFoldDB" id="A0A4Y7T7U3"/>
<reference evidence="2 3" key="1">
    <citation type="journal article" date="2019" name="Nat. Ecol. Evol.">
        <title>Megaphylogeny resolves global patterns of mushroom evolution.</title>
        <authorList>
            <person name="Varga T."/>
            <person name="Krizsan K."/>
            <person name="Foldi C."/>
            <person name="Dima B."/>
            <person name="Sanchez-Garcia M."/>
            <person name="Sanchez-Ramirez S."/>
            <person name="Szollosi G.J."/>
            <person name="Szarkandi J.G."/>
            <person name="Papp V."/>
            <person name="Albert L."/>
            <person name="Andreopoulos W."/>
            <person name="Angelini C."/>
            <person name="Antonin V."/>
            <person name="Barry K.W."/>
            <person name="Bougher N.L."/>
            <person name="Buchanan P."/>
            <person name="Buyck B."/>
            <person name="Bense V."/>
            <person name="Catcheside P."/>
            <person name="Chovatia M."/>
            <person name="Cooper J."/>
            <person name="Damon W."/>
            <person name="Desjardin D."/>
            <person name="Finy P."/>
            <person name="Geml J."/>
            <person name="Haridas S."/>
            <person name="Hughes K."/>
            <person name="Justo A."/>
            <person name="Karasinski D."/>
            <person name="Kautmanova I."/>
            <person name="Kiss B."/>
            <person name="Kocsube S."/>
            <person name="Kotiranta H."/>
            <person name="LaButti K.M."/>
            <person name="Lechner B.E."/>
            <person name="Liimatainen K."/>
            <person name="Lipzen A."/>
            <person name="Lukacs Z."/>
            <person name="Mihaltcheva S."/>
            <person name="Morgado L.N."/>
            <person name="Niskanen T."/>
            <person name="Noordeloos M.E."/>
            <person name="Ohm R.A."/>
            <person name="Ortiz-Santana B."/>
            <person name="Ovrebo C."/>
            <person name="Racz N."/>
            <person name="Riley R."/>
            <person name="Savchenko A."/>
            <person name="Shiryaev A."/>
            <person name="Soop K."/>
            <person name="Spirin V."/>
            <person name="Szebenyi C."/>
            <person name="Tomsovsky M."/>
            <person name="Tulloss R.E."/>
            <person name="Uehling J."/>
            <person name="Grigoriev I.V."/>
            <person name="Vagvolgyi C."/>
            <person name="Papp T."/>
            <person name="Martin F.M."/>
            <person name="Miettinen O."/>
            <person name="Hibbett D.S."/>
            <person name="Nagy L.G."/>
        </authorList>
    </citation>
    <scope>NUCLEOTIDE SEQUENCE [LARGE SCALE GENOMIC DNA]</scope>
    <source>
        <strain evidence="2 3">FP101781</strain>
    </source>
</reference>
<sequence>MEPFKPEDEALKASRPANDSSDEDATENTSTGEAAGNERLGVYWEAPIPAEQCSAYGMREYHAKLKNLPFFSNGMDVCQNTPIEIHGQSFASPDRCDRRWRLGMVTGYWKVRNQQDCSPQWGRFSQGCIAKGIRLIEAPLPGVTAAEGGFQICTTAPATIKGWRYDHPKSCKERGWFSKLYGQWEVGDPSC</sequence>
<dbReference type="OrthoDB" id="3153758at2759"/>
<accession>A0A4Y7T7U3</accession>
<feature type="region of interest" description="Disordered" evidence="1">
    <location>
        <begin position="1"/>
        <end position="38"/>
    </location>
</feature>
<evidence type="ECO:0000313" key="3">
    <source>
        <dbReference type="Proteomes" id="UP000298030"/>
    </source>
</evidence>
<evidence type="ECO:0000256" key="1">
    <source>
        <dbReference type="SAM" id="MobiDB-lite"/>
    </source>
</evidence>
<organism evidence="2 3">
    <name type="scientific">Coprinellus micaceus</name>
    <name type="common">Glistening ink-cap mushroom</name>
    <name type="synonym">Coprinus micaceus</name>
    <dbReference type="NCBI Taxonomy" id="71717"/>
    <lineage>
        <taxon>Eukaryota</taxon>
        <taxon>Fungi</taxon>
        <taxon>Dikarya</taxon>
        <taxon>Basidiomycota</taxon>
        <taxon>Agaricomycotina</taxon>
        <taxon>Agaricomycetes</taxon>
        <taxon>Agaricomycetidae</taxon>
        <taxon>Agaricales</taxon>
        <taxon>Agaricineae</taxon>
        <taxon>Psathyrellaceae</taxon>
        <taxon>Coprinellus</taxon>
    </lineage>
</organism>
<keyword evidence="3" id="KW-1185">Reference proteome</keyword>